<feature type="non-terminal residue" evidence="1">
    <location>
        <position position="1"/>
    </location>
</feature>
<dbReference type="Gene3D" id="3.40.630.30">
    <property type="match status" value="1"/>
</dbReference>
<dbReference type="SUPFAM" id="SSF55729">
    <property type="entry name" value="Acyl-CoA N-acyltransferases (Nat)"/>
    <property type="match status" value="1"/>
</dbReference>
<evidence type="ECO:0000313" key="1">
    <source>
        <dbReference type="EMBL" id="HIV28367.1"/>
    </source>
</evidence>
<evidence type="ECO:0000313" key="2">
    <source>
        <dbReference type="Proteomes" id="UP000886884"/>
    </source>
</evidence>
<name>A0A9D1P969_9FIRM</name>
<dbReference type="AlphaFoldDB" id="A0A9D1P969"/>
<accession>A0A9D1P969</accession>
<gene>
    <name evidence="1" type="ORF">IAA64_10365</name>
</gene>
<sequence length="48" mass="5356">HDARNPHSGGVMRKCGMRYEGTLRQSAWCNAGIGDMCWYGILAAEWQA</sequence>
<protein>
    <submittedName>
        <fullName evidence="1">GNAT family N-acetyltransferase</fullName>
    </submittedName>
</protein>
<dbReference type="InterPro" id="IPR016181">
    <property type="entry name" value="Acyl_CoA_acyltransferase"/>
</dbReference>
<organism evidence="1 2">
    <name type="scientific">Candidatus Ornithocaccomicrobium faecavium</name>
    <dbReference type="NCBI Taxonomy" id="2840890"/>
    <lineage>
        <taxon>Bacteria</taxon>
        <taxon>Bacillati</taxon>
        <taxon>Bacillota</taxon>
        <taxon>Clostridia</taxon>
        <taxon>Candidatus Ornithocaccomicrobium</taxon>
    </lineage>
</organism>
<proteinExistence type="predicted"/>
<dbReference type="Proteomes" id="UP000886884">
    <property type="component" value="Unassembled WGS sequence"/>
</dbReference>
<reference evidence="1" key="2">
    <citation type="journal article" date="2021" name="PeerJ">
        <title>Extensive microbial diversity within the chicken gut microbiome revealed by metagenomics and culture.</title>
        <authorList>
            <person name="Gilroy R."/>
            <person name="Ravi A."/>
            <person name="Getino M."/>
            <person name="Pursley I."/>
            <person name="Horton D.L."/>
            <person name="Alikhan N.F."/>
            <person name="Baker D."/>
            <person name="Gharbi K."/>
            <person name="Hall N."/>
            <person name="Watson M."/>
            <person name="Adriaenssens E.M."/>
            <person name="Foster-Nyarko E."/>
            <person name="Jarju S."/>
            <person name="Secka A."/>
            <person name="Antonio M."/>
            <person name="Oren A."/>
            <person name="Chaudhuri R.R."/>
            <person name="La Ragione R."/>
            <person name="Hildebrand F."/>
            <person name="Pallen M.J."/>
        </authorList>
    </citation>
    <scope>NUCLEOTIDE SEQUENCE</scope>
    <source>
        <strain evidence="1">CHK183-6373</strain>
    </source>
</reference>
<comment type="caution">
    <text evidence="1">The sequence shown here is derived from an EMBL/GenBank/DDBJ whole genome shotgun (WGS) entry which is preliminary data.</text>
</comment>
<dbReference type="EMBL" id="DVOT01000187">
    <property type="protein sequence ID" value="HIV28367.1"/>
    <property type="molecule type" value="Genomic_DNA"/>
</dbReference>
<reference evidence="1" key="1">
    <citation type="submission" date="2020-10" db="EMBL/GenBank/DDBJ databases">
        <authorList>
            <person name="Gilroy R."/>
        </authorList>
    </citation>
    <scope>NUCLEOTIDE SEQUENCE</scope>
    <source>
        <strain evidence="1">CHK183-6373</strain>
    </source>
</reference>